<dbReference type="Proteomes" id="UP001732700">
    <property type="component" value="Chromosome 4D"/>
</dbReference>
<organism evidence="1 2">
    <name type="scientific">Avena sativa</name>
    <name type="common">Oat</name>
    <dbReference type="NCBI Taxonomy" id="4498"/>
    <lineage>
        <taxon>Eukaryota</taxon>
        <taxon>Viridiplantae</taxon>
        <taxon>Streptophyta</taxon>
        <taxon>Embryophyta</taxon>
        <taxon>Tracheophyta</taxon>
        <taxon>Spermatophyta</taxon>
        <taxon>Magnoliopsida</taxon>
        <taxon>Liliopsida</taxon>
        <taxon>Poales</taxon>
        <taxon>Poaceae</taxon>
        <taxon>BOP clade</taxon>
        <taxon>Pooideae</taxon>
        <taxon>Poodae</taxon>
        <taxon>Poeae</taxon>
        <taxon>Poeae Chloroplast Group 1 (Aveneae type)</taxon>
        <taxon>Aveninae</taxon>
        <taxon>Avena</taxon>
    </lineage>
</organism>
<protein>
    <submittedName>
        <fullName evidence="1">Uncharacterized protein</fullName>
    </submittedName>
</protein>
<evidence type="ECO:0000313" key="2">
    <source>
        <dbReference type="Proteomes" id="UP001732700"/>
    </source>
</evidence>
<reference evidence="1" key="1">
    <citation type="submission" date="2021-05" db="EMBL/GenBank/DDBJ databases">
        <authorList>
            <person name="Scholz U."/>
            <person name="Mascher M."/>
            <person name="Fiebig A."/>
        </authorList>
    </citation>
    <scope>NUCLEOTIDE SEQUENCE [LARGE SCALE GENOMIC DNA]</scope>
</reference>
<accession>A0ACD5XK94</accession>
<dbReference type="EnsemblPlants" id="AVESA.00010b.r2.4DG0786840.1">
    <property type="protein sequence ID" value="AVESA.00010b.r2.4DG0786840.1.CDS.1"/>
    <property type="gene ID" value="AVESA.00010b.r2.4DG0786840"/>
</dbReference>
<reference evidence="1" key="2">
    <citation type="submission" date="2025-09" db="UniProtKB">
        <authorList>
            <consortium name="EnsemblPlants"/>
        </authorList>
    </citation>
    <scope>IDENTIFICATION</scope>
</reference>
<sequence length="282" mass="31759">MEIAVGALGPLLPKLGYLLVGEFTLEKRVRNGIESVVTELTLIHAALRKVAQVPVDQLDEGIKIWAAKVKELSYQMEDIVDTFMVRIDVGGEPDLPMNRVKKLIKVITHLFRKGKDLRRISCALKEAEVQANRLAQLRQRYEQEIPNTSVGASVDPRLMAMYVDVTELVGIEGTREKLVNMLIEGEDWSNYPLKTISVVGFGGLGKTTLVRAAYEKIKARFDCGAFVSVSQNPNMKKILKDILFELDKNKYENIYNDARGEKQLINELIEFLGDKRYASLSC</sequence>
<keyword evidence="2" id="KW-1185">Reference proteome</keyword>
<evidence type="ECO:0000313" key="1">
    <source>
        <dbReference type="EnsemblPlants" id="AVESA.00010b.r2.4DG0786840.1.CDS.1"/>
    </source>
</evidence>
<name>A0ACD5XK94_AVESA</name>
<proteinExistence type="predicted"/>